<dbReference type="AlphaFoldDB" id="A0A6N9VMG3"/>
<name>A0A6N9VMG3_STRMI</name>
<accession>A0A6N9VMG3</accession>
<reference evidence="1 2" key="1">
    <citation type="submission" date="2020-01" db="EMBL/GenBank/DDBJ databases">
        <title>Insect and environment-associated Actinomycetes.</title>
        <authorList>
            <person name="Currrie C."/>
            <person name="Chevrette M."/>
            <person name="Carlson C."/>
            <person name="Stubbendieck R."/>
            <person name="Wendt-Pienkowski E."/>
        </authorList>
    </citation>
    <scope>NUCLEOTIDE SEQUENCE [LARGE SCALE GENOMIC DNA]</scope>
    <source>
        <strain evidence="1 2">SID14438</strain>
    </source>
</reference>
<dbReference type="EMBL" id="JAAGME010001238">
    <property type="protein sequence ID" value="NEB71241.1"/>
    <property type="molecule type" value="Genomic_DNA"/>
</dbReference>
<sequence length="76" mass="8032">EGGRTAMVRALAVWDAGPLGYWIREQPAEPVLPGAVGPDSPLVVVASDVGEIWDKITDLLPDKADLRVDEPGTPNA</sequence>
<protein>
    <submittedName>
        <fullName evidence="1">Uncharacterized protein</fullName>
    </submittedName>
</protein>
<organism evidence="1 2">
    <name type="scientific">Streptomyces microflavus</name>
    <name type="common">Streptomyces lipmanii</name>
    <dbReference type="NCBI Taxonomy" id="1919"/>
    <lineage>
        <taxon>Bacteria</taxon>
        <taxon>Bacillati</taxon>
        <taxon>Actinomycetota</taxon>
        <taxon>Actinomycetes</taxon>
        <taxon>Kitasatosporales</taxon>
        <taxon>Streptomycetaceae</taxon>
        <taxon>Streptomyces</taxon>
    </lineage>
</organism>
<evidence type="ECO:0000313" key="1">
    <source>
        <dbReference type="EMBL" id="NEB71241.1"/>
    </source>
</evidence>
<dbReference type="Proteomes" id="UP000471648">
    <property type="component" value="Unassembled WGS sequence"/>
</dbReference>
<feature type="non-terminal residue" evidence="1">
    <location>
        <position position="1"/>
    </location>
</feature>
<gene>
    <name evidence="1" type="ORF">G3I39_29865</name>
</gene>
<proteinExistence type="predicted"/>
<evidence type="ECO:0000313" key="2">
    <source>
        <dbReference type="Proteomes" id="UP000471648"/>
    </source>
</evidence>
<comment type="caution">
    <text evidence="1">The sequence shown here is derived from an EMBL/GenBank/DDBJ whole genome shotgun (WGS) entry which is preliminary data.</text>
</comment>